<name>A0A940MGV9_9ACTN</name>
<feature type="domain" description="Beta-ketoacyl synthase C-terminal" evidence="3">
    <location>
        <begin position="1"/>
        <end position="52"/>
    </location>
</feature>
<dbReference type="SUPFAM" id="SSF53901">
    <property type="entry name" value="Thiolase-like"/>
    <property type="match status" value="1"/>
</dbReference>
<keyword evidence="2" id="KW-0812">Transmembrane</keyword>
<sequence length="119" mass="12189">EAAAIRAVFGARAVPVTAPFSFFLILLAAAGSLDLAAALLSIRDGVLPPAVNERAEPGDGLDRVTAARGRPGRAGRPRAAPGADAGECGVWSRGRGRYLRAAQRSAFSSESRTQSGVTS</sequence>
<keyword evidence="5" id="KW-1185">Reference proteome</keyword>
<evidence type="ECO:0000256" key="1">
    <source>
        <dbReference type="SAM" id="MobiDB-lite"/>
    </source>
</evidence>
<dbReference type="Proteomes" id="UP000670475">
    <property type="component" value="Unassembled WGS sequence"/>
</dbReference>
<feature type="transmembrane region" description="Helical" evidence="2">
    <location>
        <begin position="20"/>
        <end position="40"/>
    </location>
</feature>
<protein>
    <recommendedName>
        <fullName evidence="3">Beta-ketoacyl synthase C-terminal domain-containing protein</fullName>
    </recommendedName>
</protein>
<dbReference type="InterPro" id="IPR016039">
    <property type="entry name" value="Thiolase-like"/>
</dbReference>
<evidence type="ECO:0000313" key="4">
    <source>
        <dbReference type="EMBL" id="MBP0460633.1"/>
    </source>
</evidence>
<proteinExistence type="predicted"/>
<reference evidence="4" key="1">
    <citation type="submission" date="2021-03" db="EMBL/GenBank/DDBJ databases">
        <title>Whole genome sequence of Streptomyces bomunensis MMS17-BM035.</title>
        <authorList>
            <person name="Lee J.H."/>
        </authorList>
    </citation>
    <scope>NUCLEOTIDE SEQUENCE</scope>
    <source>
        <strain evidence="4">MMS17-BM035</strain>
    </source>
</reference>
<feature type="compositionally biased region" description="Low complexity" evidence="1">
    <location>
        <begin position="77"/>
        <end position="86"/>
    </location>
</feature>
<dbReference type="Gene3D" id="3.40.47.10">
    <property type="match status" value="1"/>
</dbReference>
<gene>
    <name evidence="4" type="ORF">JFN87_24570</name>
</gene>
<evidence type="ECO:0000259" key="3">
    <source>
        <dbReference type="Pfam" id="PF02801"/>
    </source>
</evidence>
<dbReference type="Pfam" id="PF02801">
    <property type="entry name" value="Ketoacyl-synt_C"/>
    <property type="match status" value="1"/>
</dbReference>
<keyword evidence="2" id="KW-0472">Membrane</keyword>
<dbReference type="EMBL" id="JAGIQL010000126">
    <property type="protein sequence ID" value="MBP0460633.1"/>
    <property type="molecule type" value="Genomic_DNA"/>
</dbReference>
<accession>A0A940MGV9</accession>
<evidence type="ECO:0000256" key="2">
    <source>
        <dbReference type="SAM" id="Phobius"/>
    </source>
</evidence>
<comment type="caution">
    <text evidence="4">The sequence shown here is derived from an EMBL/GenBank/DDBJ whole genome shotgun (WGS) entry which is preliminary data.</text>
</comment>
<keyword evidence="2" id="KW-1133">Transmembrane helix</keyword>
<feature type="compositionally biased region" description="Basic and acidic residues" evidence="1">
    <location>
        <begin position="53"/>
        <end position="62"/>
    </location>
</feature>
<organism evidence="4 5">
    <name type="scientific">Streptomyces montanisoli</name>
    <dbReference type="NCBI Taxonomy" id="2798581"/>
    <lineage>
        <taxon>Bacteria</taxon>
        <taxon>Bacillati</taxon>
        <taxon>Actinomycetota</taxon>
        <taxon>Actinomycetes</taxon>
        <taxon>Kitasatosporales</taxon>
        <taxon>Streptomycetaceae</taxon>
        <taxon>Streptomyces</taxon>
    </lineage>
</organism>
<feature type="non-terminal residue" evidence="4">
    <location>
        <position position="1"/>
    </location>
</feature>
<evidence type="ECO:0000313" key="5">
    <source>
        <dbReference type="Proteomes" id="UP000670475"/>
    </source>
</evidence>
<feature type="region of interest" description="Disordered" evidence="1">
    <location>
        <begin position="53"/>
        <end position="87"/>
    </location>
</feature>
<dbReference type="InterPro" id="IPR014031">
    <property type="entry name" value="Ketoacyl_synth_C"/>
</dbReference>
<dbReference type="AlphaFoldDB" id="A0A940MGV9"/>
<dbReference type="GO" id="GO:0016747">
    <property type="term" value="F:acyltransferase activity, transferring groups other than amino-acyl groups"/>
    <property type="evidence" value="ECO:0007669"/>
    <property type="project" value="UniProtKB-ARBA"/>
</dbReference>